<evidence type="ECO:0000313" key="4">
    <source>
        <dbReference type="Proteomes" id="UP001529510"/>
    </source>
</evidence>
<dbReference type="PANTHER" id="PTHR46765">
    <property type="entry name" value="P-LOOP CONTAINING NUCLEOSIDE TRIPHOSPHATE HYDROLASES SUPERFAMILY PROTEIN"/>
    <property type="match status" value="1"/>
</dbReference>
<gene>
    <name evidence="3" type="ORF">M9458_002188</name>
</gene>
<sequence>GLYDNFLSMKLKDPGMLGVCTGLDWLCFSDLLNECVLHGQNYSLMRYFPFLPAAFHHLYAANSVPRINYPHSHYEVRECNRQRERMLSIRPYP</sequence>
<comment type="caution">
    <text evidence="3">The sequence shown here is derived from an EMBL/GenBank/DDBJ whole genome shotgun (WGS) entry which is preliminary data.</text>
</comment>
<organism evidence="3 4">
    <name type="scientific">Cirrhinus mrigala</name>
    <name type="common">Mrigala</name>
    <dbReference type="NCBI Taxonomy" id="683832"/>
    <lineage>
        <taxon>Eukaryota</taxon>
        <taxon>Metazoa</taxon>
        <taxon>Chordata</taxon>
        <taxon>Craniata</taxon>
        <taxon>Vertebrata</taxon>
        <taxon>Euteleostomi</taxon>
        <taxon>Actinopterygii</taxon>
        <taxon>Neopterygii</taxon>
        <taxon>Teleostei</taxon>
        <taxon>Ostariophysi</taxon>
        <taxon>Cypriniformes</taxon>
        <taxon>Cyprinidae</taxon>
        <taxon>Labeoninae</taxon>
        <taxon>Labeonini</taxon>
        <taxon>Cirrhinus</taxon>
    </lineage>
</organism>
<accession>A0ABD0S3X6</accession>
<dbReference type="PANTHER" id="PTHR46765:SF1">
    <property type="entry name" value="P-LOOP CONTAINING NUCLEOSIDE TRIPHOSPHATE HYDROLASES SUPERFAMILY PROTEIN"/>
    <property type="match status" value="1"/>
</dbReference>
<dbReference type="Proteomes" id="UP001529510">
    <property type="component" value="Unassembled WGS sequence"/>
</dbReference>
<reference evidence="3 4" key="1">
    <citation type="submission" date="2024-05" db="EMBL/GenBank/DDBJ databases">
        <title>Genome sequencing and assembly of Indian major carp, Cirrhinus mrigala (Hamilton, 1822).</title>
        <authorList>
            <person name="Mohindra V."/>
            <person name="Chowdhury L.M."/>
            <person name="Lal K."/>
            <person name="Jena J.K."/>
        </authorList>
    </citation>
    <scope>NUCLEOTIDE SEQUENCE [LARGE SCALE GENOMIC DNA]</scope>
    <source>
        <strain evidence="3">CM1030</strain>
        <tissue evidence="3">Blood</tissue>
    </source>
</reference>
<proteinExistence type="predicted"/>
<name>A0ABD0S3X6_CIRMR</name>
<protein>
    <submittedName>
        <fullName evidence="3">Uncharacterized protein</fullName>
    </submittedName>
</protein>
<keyword evidence="2" id="KW-0539">Nucleus</keyword>
<dbReference type="EMBL" id="JAMKFB020000001">
    <property type="protein sequence ID" value="KAL0204170.1"/>
    <property type="molecule type" value="Genomic_DNA"/>
</dbReference>
<keyword evidence="4" id="KW-1185">Reference proteome</keyword>
<dbReference type="InterPro" id="IPR053016">
    <property type="entry name" value="CTF18-RFC_complex"/>
</dbReference>
<comment type="subcellular location">
    <subcellularLocation>
        <location evidence="1">Nucleus</location>
    </subcellularLocation>
</comment>
<dbReference type="GO" id="GO:0005634">
    <property type="term" value="C:nucleus"/>
    <property type="evidence" value="ECO:0007669"/>
    <property type="project" value="UniProtKB-SubCell"/>
</dbReference>
<evidence type="ECO:0000256" key="2">
    <source>
        <dbReference type="ARBA" id="ARBA00023242"/>
    </source>
</evidence>
<dbReference type="AlphaFoldDB" id="A0ABD0S3X6"/>
<evidence type="ECO:0000313" key="3">
    <source>
        <dbReference type="EMBL" id="KAL0204170.1"/>
    </source>
</evidence>
<feature type="non-terminal residue" evidence="3">
    <location>
        <position position="1"/>
    </location>
</feature>
<evidence type="ECO:0000256" key="1">
    <source>
        <dbReference type="ARBA" id="ARBA00004123"/>
    </source>
</evidence>